<protein>
    <submittedName>
        <fullName evidence="1">Uncharacterized protein</fullName>
    </submittedName>
</protein>
<proteinExistence type="predicted"/>
<gene>
    <name evidence="1" type="ORF">BDN72DRAFT_853501</name>
</gene>
<dbReference type="Proteomes" id="UP000308600">
    <property type="component" value="Unassembled WGS sequence"/>
</dbReference>
<sequence>MLLMCIYSVLRLFAGWIHSTGGRAVEWSCVELIIFEKEQDKEPRRGVPGLELGHWSMTIVYGDHSKSVSQVKINSFFQGKIVDPSRGDPEDRLQITEVPPLWLNPNHNFTQLLYPPGTPLAGSSRFKWRQGRQLNLPCGDLRSQKGS</sequence>
<name>A0ACD3BBQ0_9AGAR</name>
<dbReference type="EMBL" id="ML208264">
    <property type="protein sequence ID" value="TFK75074.1"/>
    <property type="molecule type" value="Genomic_DNA"/>
</dbReference>
<organism evidence="1 2">
    <name type="scientific">Pluteus cervinus</name>
    <dbReference type="NCBI Taxonomy" id="181527"/>
    <lineage>
        <taxon>Eukaryota</taxon>
        <taxon>Fungi</taxon>
        <taxon>Dikarya</taxon>
        <taxon>Basidiomycota</taxon>
        <taxon>Agaricomycotina</taxon>
        <taxon>Agaricomycetes</taxon>
        <taxon>Agaricomycetidae</taxon>
        <taxon>Agaricales</taxon>
        <taxon>Pluteineae</taxon>
        <taxon>Pluteaceae</taxon>
        <taxon>Pluteus</taxon>
    </lineage>
</organism>
<evidence type="ECO:0000313" key="1">
    <source>
        <dbReference type="EMBL" id="TFK75074.1"/>
    </source>
</evidence>
<keyword evidence="2" id="KW-1185">Reference proteome</keyword>
<evidence type="ECO:0000313" key="2">
    <source>
        <dbReference type="Proteomes" id="UP000308600"/>
    </source>
</evidence>
<accession>A0ACD3BBQ0</accession>
<reference evidence="1 2" key="1">
    <citation type="journal article" date="2019" name="Nat. Ecol. Evol.">
        <title>Megaphylogeny resolves global patterns of mushroom evolution.</title>
        <authorList>
            <person name="Varga T."/>
            <person name="Krizsan K."/>
            <person name="Foldi C."/>
            <person name="Dima B."/>
            <person name="Sanchez-Garcia M."/>
            <person name="Sanchez-Ramirez S."/>
            <person name="Szollosi G.J."/>
            <person name="Szarkandi J.G."/>
            <person name="Papp V."/>
            <person name="Albert L."/>
            <person name="Andreopoulos W."/>
            <person name="Angelini C."/>
            <person name="Antonin V."/>
            <person name="Barry K.W."/>
            <person name="Bougher N.L."/>
            <person name="Buchanan P."/>
            <person name="Buyck B."/>
            <person name="Bense V."/>
            <person name="Catcheside P."/>
            <person name="Chovatia M."/>
            <person name="Cooper J."/>
            <person name="Damon W."/>
            <person name="Desjardin D."/>
            <person name="Finy P."/>
            <person name="Geml J."/>
            <person name="Haridas S."/>
            <person name="Hughes K."/>
            <person name="Justo A."/>
            <person name="Karasinski D."/>
            <person name="Kautmanova I."/>
            <person name="Kiss B."/>
            <person name="Kocsube S."/>
            <person name="Kotiranta H."/>
            <person name="LaButti K.M."/>
            <person name="Lechner B.E."/>
            <person name="Liimatainen K."/>
            <person name="Lipzen A."/>
            <person name="Lukacs Z."/>
            <person name="Mihaltcheva S."/>
            <person name="Morgado L.N."/>
            <person name="Niskanen T."/>
            <person name="Noordeloos M.E."/>
            <person name="Ohm R.A."/>
            <person name="Ortiz-Santana B."/>
            <person name="Ovrebo C."/>
            <person name="Racz N."/>
            <person name="Riley R."/>
            <person name="Savchenko A."/>
            <person name="Shiryaev A."/>
            <person name="Soop K."/>
            <person name="Spirin V."/>
            <person name="Szebenyi C."/>
            <person name="Tomsovsky M."/>
            <person name="Tulloss R.E."/>
            <person name="Uehling J."/>
            <person name="Grigoriev I.V."/>
            <person name="Vagvolgyi C."/>
            <person name="Papp T."/>
            <person name="Martin F.M."/>
            <person name="Miettinen O."/>
            <person name="Hibbett D.S."/>
            <person name="Nagy L.G."/>
        </authorList>
    </citation>
    <scope>NUCLEOTIDE SEQUENCE [LARGE SCALE GENOMIC DNA]</scope>
    <source>
        <strain evidence="1 2">NL-1719</strain>
    </source>
</reference>